<dbReference type="PANTHER" id="PTHR43802">
    <property type="entry name" value="ENOYL-COA HYDRATASE"/>
    <property type="match status" value="1"/>
</dbReference>
<gene>
    <name evidence="7" type="ORF">MSEDJ_28850</name>
</gene>
<organism evidence="7 8">
    <name type="scientific">Mycolicibacterium sediminis</name>
    <dbReference type="NCBI Taxonomy" id="1286180"/>
    <lineage>
        <taxon>Bacteria</taxon>
        <taxon>Bacillati</taxon>
        <taxon>Actinomycetota</taxon>
        <taxon>Actinomycetes</taxon>
        <taxon>Mycobacteriales</taxon>
        <taxon>Mycobacteriaceae</taxon>
        <taxon>Mycolicibacterium</taxon>
    </lineage>
</organism>
<dbReference type="KEGG" id="msei:MSEDJ_28850"/>
<dbReference type="InterPro" id="IPR029045">
    <property type="entry name" value="ClpP/crotonase-like_dom_sf"/>
</dbReference>
<comment type="similarity">
    <text evidence="2 6">Belongs to the enoyl-CoA hydratase/isomerase family.</text>
</comment>
<dbReference type="InterPro" id="IPR001753">
    <property type="entry name" value="Enoyl-CoA_hydra/iso"/>
</dbReference>
<evidence type="ECO:0000256" key="1">
    <source>
        <dbReference type="ARBA" id="ARBA00002994"/>
    </source>
</evidence>
<evidence type="ECO:0000256" key="2">
    <source>
        <dbReference type="ARBA" id="ARBA00005254"/>
    </source>
</evidence>
<dbReference type="Gene3D" id="3.90.226.10">
    <property type="entry name" value="2-enoyl-CoA Hydratase, Chain A, domain 1"/>
    <property type="match status" value="1"/>
</dbReference>
<protein>
    <submittedName>
        <fullName evidence="7">Enoyl-CoA hydratase</fullName>
    </submittedName>
</protein>
<dbReference type="Proteomes" id="UP000467193">
    <property type="component" value="Chromosome"/>
</dbReference>
<dbReference type="Pfam" id="PF00378">
    <property type="entry name" value="ECH_1"/>
    <property type="match status" value="1"/>
</dbReference>
<evidence type="ECO:0000256" key="5">
    <source>
        <dbReference type="ARBA" id="ARBA00023717"/>
    </source>
</evidence>
<keyword evidence="8" id="KW-1185">Reference proteome</keyword>
<comment type="catalytic activity">
    <reaction evidence="4">
        <text>a (3S)-3-hydroxyacyl-CoA = a (2E)-enoyl-CoA + H2O</text>
        <dbReference type="Rhea" id="RHEA:16105"/>
        <dbReference type="ChEBI" id="CHEBI:15377"/>
        <dbReference type="ChEBI" id="CHEBI:57318"/>
        <dbReference type="ChEBI" id="CHEBI:58856"/>
        <dbReference type="EC" id="4.2.1.17"/>
    </reaction>
</comment>
<evidence type="ECO:0000313" key="8">
    <source>
        <dbReference type="Proteomes" id="UP000467193"/>
    </source>
</evidence>
<evidence type="ECO:0000256" key="3">
    <source>
        <dbReference type="ARBA" id="ARBA00022832"/>
    </source>
</evidence>
<evidence type="ECO:0000313" key="7">
    <source>
        <dbReference type="EMBL" id="BBY28789.1"/>
    </source>
</evidence>
<accession>A0A7I7QQX0</accession>
<keyword evidence="3" id="KW-0443">Lipid metabolism</keyword>
<dbReference type="Gene3D" id="1.10.12.10">
    <property type="entry name" value="Lyase 2-enoyl-coa Hydratase, Chain A, domain 2"/>
    <property type="match status" value="1"/>
</dbReference>
<reference evidence="7 8" key="1">
    <citation type="journal article" date="2019" name="Emerg. Microbes Infect.">
        <title>Comprehensive subspecies identification of 175 nontuberculous mycobacteria species based on 7547 genomic profiles.</title>
        <authorList>
            <person name="Matsumoto Y."/>
            <person name="Kinjo T."/>
            <person name="Motooka D."/>
            <person name="Nabeya D."/>
            <person name="Jung N."/>
            <person name="Uechi K."/>
            <person name="Horii T."/>
            <person name="Iida T."/>
            <person name="Fujita J."/>
            <person name="Nakamura S."/>
        </authorList>
    </citation>
    <scope>NUCLEOTIDE SEQUENCE [LARGE SCALE GENOMIC DNA]</scope>
    <source>
        <strain evidence="7 8">JCM 17899</strain>
    </source>
</reference>
<dbReference type="PANTHER" id="PTHR43802:SF1">
    <property type="entry name" value="IP11341P-RELATED"/>
    <property type="match status" value="1"/>
</dbReference>
<name>A0A7I7QQX0_9MYCO</name>
<comment type="catalytic activity">
    <reaction evidence="5">
        <text>a 4-saturated-(3S)-3-hydroxyacyl-CoA = a (3E)-enoyl-CoA + H2O</text>
        <dbReference type="Rhea" id="RHEA:20724"/>
        <dbReference type="ChEBI" id="CHEBI:15377"/>
        <dbReference type="ChEBI" id="CHEBI:58521"/>
        <dbReference type="ChEBI" id="CHEBI:137480"/>
        <dbReference type="EC" id="4.2.1.17"/>
    </reaction>
</comment>
<dbReference type="GO" id="GO:0004300">
    <property type="term" value="F:enoyl-CoA hydratase activity"/>
    <property type="evidence" value="ECO:0007669"/>
    <property type="project" value="UniProtKB-EC"/>
</dbReference>
<dbReference type="InterPro" id="IPR018376">
    <property type="entry name" value="Enoyl-CoA_hyd/isom_CS"/>
</dbReference>
<dbReference type="AlphaFoldDB" id="A0A7I7QQX0"/>
<dbReference type="SUPFAM" id="SSF52096">
    <property type="entry name" value="ClpP/crotonase"/>
    <property type="match status" value="1"/>
</dbReference>
<dbReference type="PROSITE" id="PS00166">
    <property type="entry name" value="ENOYL_COA_HYDRATASE"/>
    <property type="match status" value="1"/>
</dbReference>
<keyword evidence="3" id="KW-0276">Fatty acid metabolism</keyword>
<evidence type="ECO:0000256" key="6">
    <source>
        <dbReference type="RuleBase" id="RU003707"/>
    </source>
</evidence>
<proteinExistence type="inferred from homology"/>
<evidence type="ECO:0000256" key="4">
    <source>
        <dbReference type="ARBA" id="ARBA00023709"/>
    </source>
</evidence>
<dbReference type="CDD" id="cd06558">
    <property type="entry name" value="crotonase-like"/>
    <property type="match status" value="1"/>
</dbReference>
<comment type="function">
    <text evidence="1">Could possibly oxidize fatty acids using specific components.</text>
</comment>
<dbReference type="RefSeq" id="WP_163797646.1">
    <property type="nucleotide sequence ID" value="NZ_AP022588.1"/>
</dbReference>
<dbReference type="InterPro" id="IPR014748">
    <property type="entry name" value="Enoyl-CoA_hydra_C"/>
</dbReference>
<sequence>MSDLDYTVDEHVATITLNRPDRRNAFTLPMINDCADRLDSAREDERVRAVVITGAGGSFCSGVDLGEFDHQHRSPLEEKHYLTRNVHRVALALERLDKPVIAAVDGPAVGAGMDLALYCDVRFASPSARFSEAYVKVGLVPGNGGCWLLPRLVGRSTALRLLWTGDFVDAATAADIGLVEYVVDDEPVLDHAISLARRVAAQPPIAVQTIKRAVRQGASQDLPAALDLISSHFAVITSMRDSREAFDAYAEKRTAVYEGR</sequence>
<dbReference type="GO" id="GO:0006631">
    <property type="term" value="P:fatty acid metabolic process"/>
    <property type="evidence" value="ECO:0007669"/>
    <property type="project" value="UniProtKB-KW"/>
</dbReference>
<dbReference type="EMBL" id="AP022588">
    <property type="protein sequence ID" value="BBY28789.1"/>
    <property type="molecule type" value="Genomic_DNA"/>
</dbReference>